<protein>
    <recommendedName>
        <fullName evidence="2">IkappaB kinase</fullName>
        <ecNumber evidence="2">2.7.11.10</ecNumber>
    </recommendedName>
</protein>
<gene>
    <name evidence="14" type="ORF">OXX778_LOCUS12170</name>
</gene>
<evidence type="ECO:0000313" key="15">
    <source>
        <dbReference type="Proteomes" id="UP000663879"/>
    </source>
</evidence>
<dbReference type="FunFam" id="1.10.510.10:FF:000100">
    <property type="entry name" value="inhibitor of nuclear factor kappa-B kinase subunit epsilon"/>
    <property type="match status" value="1"/>
</dbReference>
<evidence type="ECO:0000256" key="9">
    <source>
        <dbReference type="ARBA" id="ARBA00048789"/>
    </source>
</evidence>
<dbReference type="SMART" id="SM00220">
    <property type="entry name" value="S_TKc"/>
    <property type="match status" value="1"/>
</dbReference>
<dbReference type="InterPro" id="IPR008271">
    <property type="entry name" value="Ser/Thr_kinase_AS"/>
</dbReference>
<evidence type="ECO:0000256" key="8">
    <source>
        <dbReference type="ARBA" id="ARBA00022840"/>
    </source>
</evidence>
<dbReference type="AlphaFoldDB" id="A0A814ALG5"/>
<feature type="domain" description="Protein kinase" evidence="13">
    <location>
        <begin position="14"/>
        <end position="315"/>
    </location>
</feature>
<comment type="caution">
    <text evidence="14">The sequence shown here is derived from an EMBL/GenBank/DDBJ whole genome shotgun (WGS) entry which is preliminary data.</text>
</comment>
<dbReference type="Gene3D" id="1.10.510.10">
    <property type="entry name" value="Transferase(Phosphotransferase) domain 1"/>
    <property type="match status" value="1"/>
</dbReference>
<keyword evidence="7" id="KW-0418">Kinase</keyword>
<dbReference type="SUPFAM" id="SSF54236">
    <property type="entry name" value="Ubiquitin-like"/>
    <property type="match status" value="1"/>
</dbReference>
<dbReference type="PANTHER" id="PTHR22969:SF15">
    <property type="entry name" value="FI05319P"/>
    <property type="match status" value="1"/>
</dbReference>
<feature type="binding site" evidence="10">
    <location>
        <position position="43"/>
    </location>
    <ligand>
        <name>ATP</name>
        <dbReference type="ChEBI" id="CHEBI:30616"/>
    </ligand>
</feature>
<evidence type="ECO:0000256" key="11">
    <source>
        <dbReference type="SAM" id="Coils"/>
    </source>
</evidence>
<dbReference type="EC" id="2.7.11.10" evidence="2"/>
<dbReference type="GO" id="GO:0008384">
    <property type="term" value="F:IkappaB kinase activity"/>
    <property type="evidence" value="ECO:0007669"/>
    <property type="project" value="UniProtKB-EC"/>
</dbReference>
<organism evidence="14 15">
    <name type="scientific">Brachionus calyciflorus</name>
    <dbReference type="NCBI Taxonomy" id="104777"/>
    <lineage>
        <taxon>Eukaryota</taxon>
        <taxon>Metazoa</taxon>
        <taxon>Spiralia</taxon>
        <taxon>Gnathifera</taxon>
        <taxon>Rotifera</taxon>
        <taxon>Eurotatoria</taxon>
        <taxon>Monogononta</taxon>
        <taxon>Pseudotrocha</taxon>
        <taxon>Ploima</taxon>
        <taxon>Brachionidae</taxon>
        <taxon>Brachionus</taxon>
    </lineage>
</organism>
<sequence length="789" mass="90827">MTDENPASFKNYVWGRTDVIGAGATSLVYKAICQDSGSYVAVKVFNDQAKLRSNAIQSRELDLLHKINHENVVKLIDKDEQNSPQRYSLRLIVMEYCNGGSLATLIEEPENIYGLQQKEFLLVLKHITCGMNELHKLKIVHRDIKPNNILLQILPTGEHVYKLSDFGAARQVEMEDDQFTSICGTEEYLFPDVYERALINRNVQRSFRAGIDLWSTGVTLYHVATGMLPFRPIGGRHNRETMIKITKDKPSGFISGIQSQIDGQIEYSNKLPETCQLSKKLQELLIPMLAGLMENNYDLMLSFEKFFEISCHIYNLTFINVMSLDTCQIIELPFEKHEKLADLKRKIQIETKIEQSSQLIIYNNLLVDSLVNDSQTIETYPIMDKEHPCILFSLSGSLSGDNLEIIKSIPNIRCKQNPTQTAEIIAWSKETCGSIFYIKREIYLVTTIIELLKLSAIAFKSYMPEMKLKNQNLLHNFKSTIKSLETKIGIMDKLDDCLYKLNLTLKTTQNDCSYLDIKNDLKKYKDEISIYESEINYLTDKIGENENLEFLVQNSSLTCKWRSEADAYASTAKKIHDDFLQKKKEFRYRSDQERFEKSKFTEFKINNIIRTRDEAVKLYQEVIIVQFYDFYLRFEKWMSDLIKLHNDIMSVHQKLIECDKAITAPFDRIDASLDSKINNILELIIIKSNENSNSSIVKPINYSPVTPAATLSSGCSKGDSIDSRNTNERDDINNNSRYSNISVDSLVNTIRDFKLQAAEMEKVLDDNSSLLKYLQEQIQVGQVRNELKH</sequence>
<keyword evidence="5" id="KW-0808">Transferase</keyword>
<feature type="region of interest" description="Disordered" evidence="12">
    <location>
        <begin position="711"/>
        <end position="735"/>
    </location>
</feature>
<keyword evidence="6 10" id="KW-0547">Nucleotide-binding</keyword>
<dbReference type="Gene3D" id="3.10.20.90">
    <property type="entry name" value="Phosphatidylinositol 3-kinase Catalytic Subunit, Chain A, domain 1"/>
    <property type="match status" value="1"/>
</dbReference>
<evidence type="ECO:0000256" key="5">
    <source>
        <dbReference type="ARBA" id="ARBA00022679"/>
    </source>
</evidence>
<evidence type="ECO:0000256" key="4">
    <source>
        <dbReference type="ARBA" id="ARBA00022527"/>
    </source>
</evidence>
<evidence type="ECO:0000256" key="1">
    <source>
        <dbReference type="ARBA" id="ARBA00004496"/>
    </source>
</evidence>
<evidence type="ECO:0000256" key="3">
    <source>
        <dbReference type="ARBA" id="ARBA00022490"/>
    </source>
</evidence>
<dbReference type="SUPFAM" id="SSF56112">
    <property type="entry name" value="Protein kinase-like (PK-like)"/>
    <property type="match status" value="1"/>
</dbReference>
<dbReference type="Pfam" id="PF00069">
    <property type="entry name" value="Pkinase"/>
    <property type="match status" value="1"/>
</dbReference>
<dbReference type="Gene3D" id="1.20.1270.420">
    <property type="match status" value="1"/>
</dbReference>
<accession>A0A814ALG5</accession>
<keyword evidence="3" id="KW-0963">Cytoplasm</keyword>
<proteinExistence type="predicted"/>
<keyword evidence="8 10" id="KW-0067">ATP-binding</keyword>
<evidence type="ECO:0000256" key="12">
    <source>
        <dbReference type="SAM" id="MobiDB-lite"/>
    </source>
</evidence>
<dbReference type="InterPro" id="IPR051180">
    <property type="entry name" value="IKK"/>
</dbReference>
<dbReference type="GO" id="GO:0005524">
    <property type="term" value="F:ATP binding"/>
    <property type="evidence" value="ECO:0007669"/>
    <property type="project" value="UniProtKB-UniRule"/>
</dbReference>
<dbReference type="PROSITE" id="PS00107">
    <property type="entry name" value="PROTEIN_KINASE_ATP"/>
    <property type="match status" value="1"/>
</dbReference>
<evidence type="ECO:0000259" key="13">
    <source>
        <dbReference type="PROSITE" id="PS50011"/>
    </source>
</evidence>
<dbReference type="OrthoDB" id="10013850at2759"/>
<comment type="subcellular location">
    <subcellularLocation>
        <location evidence="1">Cytoplasm</location>
    </subcellularLocation>
</comment>
<feature type="coiled-coil region" evidence="11">
    <location>
        <begin position="514"/>
        <end position="541"/>
    </location>
</feature>
<dbReference type="EMBL" id="CAJNOC010002165">
    <property type="protein sequence ID" value="CAF0916400.1"/>
    <property type="molecule type" value="Genomic_DNA"/>
</dbReference>
<keyword evidence="15" id="KW-1185">Reference proteome</keyword>
<keyword evidence="4" id="KW-0723">Serine/threonine-protein kinase</keyword>
<evidence type="ECO:0000256" key="7">
    <source>
        <dbReference type="ARBA" id="ARBA00022777"/>
    </source>
</evidence>
<dbReference type="InterPro" id="IPR029071">
    <property type="entry name" value="Ubiquitin-like_domsf"/>
</dbReference>
<dbReference type="PANTHER" id="PTHR22969">
    <property type="entry name" value="IKB KINASE"/>
    <property type="match status" value="1"/>
</dbReference>
<evidence type="ECO:0000313" key="14">
    <source>
        <dbReference type="EMBL" id="CAF0916400.1"/>
    </source>
</evidence>
<evidence type="ECO:0000256" key="2">
    <source>
        <dbReference type="ARBA" id="ARBA00012442"/>
    </source>
</evidence>
<evidence type="ECO:0000256" key="6">
    <source>
        <dbReference type="ARBA" id="ARBA00022741"/>
    </source>
</evidence>
<dbReference type="PROSITE" id="PS00108">
    <property type="entry name" value="PROTEIN_KINASE_ST"/>
    <property type="match status" value="1"/>
</dbReference>
<name>A0A814ALG5_9BILA</name>
<dbReference type="Gene3D" id="3.30.200.20">
    <property type="entry name" value="Phosphorylase Kinase, domain 1"/>
    <property type="match status" value="1"/>
</dbReference>
<dbReference type="PROSITE" id="PS50011">
    <property type="entry name" value="PROTEIN_KINASE_DOM"/>
    <property type="match status" value="1"/>
</dbReference>
<keyword evidence="11" id="KW-0175">Coiled coil</keyword>
<dbReference type="InterPro" id="IPR017441">
    <property type="entry name" value="Protein_kinase_ATP_BS"/>
</dbReference>
<evidence type="ECO:0000256" key="10">
    <source>
        <dbReference type="PROSITE-ProRule" id="PRU10141"/>
    </source>
</evidence>
<comment type="catalytic activity">
    <reaction evidence="9">
        <text>L-seryl-[I-kappa-B protein] + ATP = O-phospho-L-seryl-[I-kappa-B protein] + ADP + H(+)</text>
        <dbReference type="Rhea" id="RHEA:19073"/>
        <dbReference type="Rhea" id="RHEA-COMP:13698"/>
        <dbReference type="Rhea" id="RHEA-COMP:13699"/>
        <dbReference type="ChEBI" id="CHEBI:15378"/>
        <dbReference type="ChEBI" id="CHEBI:29999"/>
        <dbReference type="ChEBI" id="CHEBI:30616"/>
        <dbReference type="ChEBI" id="CHEBI:83421"/>
        <dbReference type="ChEBI" id="CHEBI:456216"/>
        <dbReference type="EC" id="2.7.11.10"/>
    </reaction>
</comment>
<dbReference type="InterPro" id="IPR000719">
    <property type="entry name" value="Prot_kinase_dom"/>
</dbReference>
<dbReference type="InterPro" id="IPR011009">
    <property type="entry name" value="Kinase-like_dom_sf"/>
</dbReference>
<reference evidence="14" key="1">
    <citation type="submission" date="2021-02" db="EMBL/GenBank/DDBJ databases">
        <authorList>
            <person name="Nowell W R."/>
        </authorList>
    </citation>
    <scope>NUCLEOTIDE SEQUENCE</scope>
    <source>
        <strain evidence="14">Ploen Becks lab</strain>
    </source>
</reference>
<dbReference type="GO" id="GO:0005737">
    <property type="term" value="C:cytoplasm"/>
    <property type="evidence" value="ECO:0007669"/>
    <property type="project" value="UniProtKB-SubCell"/>
</dbReference>
<dbReference type="Proteomes" id="UP000663879">
    <property type="component" value="Unassembled WGS sequence"/>
</dbReference>
<feature type="compositionally biased region" description="Basic and acidic residues" evidence="12">
    <location>
        <begin position="719"/>
        <end position="732"/>
    </location>
</feature>